<organism evidence="1 2">
    <name type="scientific">Bauhinia variegata</name>
    <name type="common">Purple orchid tree</name>
    <name type="synonym">Phanera variegata</name>
    <dbReference type="NCBI Taxonomy" id="167791"/>
    <lineage>
        <taxon>Eukaryota</taxon>
        <taxon>Viridiplantae</taxon>
        <taxon>Streptophyta</taxon>
        <taxon>Embryophyta</taxon>
        <taxon>Tracheophyta</taxon>
        <taxon>Spermatophyta</taxon>
        <taxon>Magnoliopsida</taxon>
        <taxon>eudicotyledons</taxon>
        <taxon>Gunneridae</taxon>
        <taxon>Pentapetalae</taxon>
        <taxon>rosids</taxon>
        <taxon>fabids</taxon>
        <taxon>Fabales</taxon>
        <taxon>Fabaceae</taxon>
        <taxon>Cercidoideae</taxon>
        <taxon>Cercideae</taxon>
        <taxon>Bauhiniinae</taxon>
        <taxon>Bauhinia</taxon>
    </lineage>
</organism>
<reference evidence="1 2" key="1">
    <citation type="journal article" date="2022" name="DNA Res.">
        <title>Chromosomal-level genome assembly of the orchid tree Bauhinia variegata (Leguminosae; Cercidoideae) supports the allotetraploid origin hypothesis of Bauhinia.</title>
        <authorList>
            <person name="Zhong Y."/>
            <person name="Chen Y."/>
            <person name="Zheng D."/>
            <person name="Pang J."/>
            <person name="Liu Y."/>
            <person name="Luo S."/>
            <person name="Meng S."/>
            <person name="Qian L."/>
            <person name="Wei D."/>
            <person name="Dai S."/>
            <person name="Zhou R."/>
        </authorList>
    </citation>
    <scope>NUCLEOTIDE SEQUENCE [LARGE SCALE GENOMIC DNA]</scope>
    <source>
        <strain evidence="1">BV-YZ2020</strain>
    </source>
</reference>
<dbReference type="EMBL" id="CM039434">
    <property type="protein sequence ID" value="KAI4322690.1"/>
    <property type="molecule type" value="Genomic_DNA"/>
</dbReference>
<sequence length="106" mass="11925">MTNRHRIILVFTIAIAMVMVSVSEAHTILYRQPSTHHRIDISIESSIGSRRKMGQTGKYISYGALMKNNVPCGTRGHSYYGCRISRQVNPYNRGCTFITNCARDGS</sequence>
<evidence type="ECO:0000313" key="1">
    <source>
        <dbReference type="EMBL" id="KAI4322690.1"/>
    </source>
</evidence>
<gene>
    <name evidence="1" type="ORF">L6164_022360</name>
</gene>
<protein>
    <submittedName>
        <fullName evidence="1">Uncharacterized protein</fullName>
    </submittedName>
</protein>
<dbReference type="Proteomes" id="UP000828941">
    <property type="component" value="Chromosome 9"/>
</dbReference>
<evidence type="ECO:0000313" key="2">
    <source>
        <dbReference type="Proteomes" id="UP000828941"/>
    </source>
</evidence>
<comment type="caution">
    <text evidence="1">The sequence shown here is derived from an EMBL/GenBank/DDBJ whole genome shotgun (WGS) entry which is preliminary data.</text>
</comment>
<keyword evidence="2" id="KW-1185">Reference proteome</keyword>
<accession>A0ACB9MF18</accession>
<name>A0ACB9MF18_BAUVA</name>
<proteinExistence type="predicted"/>